<dbReference type="InterPro" id="IPR011705">
    <property type="entry name" value="BACK"/>
</dbReference>
<dbReference type="Gene3D" id="3.30.710.10">
    <property type="entry name" value="Potassium Channel Kv1.1, Chain A"/>
    <property type="match status" value="1"/>
</dbReference>
<proteinExistence type="predicted"/>
<dbReference type="SMART" id="SM00875">
    <property type="entry name" value="BACK"/>
    <property type="match status" value="1"/>
</dbReference>
<dbReference type="InterPro" id="IPR000210">
    <property type="entry name" value="BTB/POZ_dom"/>
</dbReference>
<organism evidence="2">
    <name type="scientific">Lepeophtheirus salmonis</name>
    <name type="common">Salmon louse</name>
    <name type="synonym">Caligus salmonis</name>
    <dbReference type="NCBI Taxonomy" id="72036"/>
    <lineage>
        <taxon>Eukaryota</taxon>
        <taxon>Metazoa</taxon>
        <taxon>Ecdysozoa</taxon>
        <taxon>Arthropoda</taxon>
        <taxon>Crustacea</taxon>
        <taxon>Multicrustacea</taxon>
        <taxon>Hexanauplia</taxon>
        <taxon>Copepoda</taxon>
        <taxon>Siphonostomatoida</taxon>
        <taxon>Caligidae</taxon>
        <taxon>Lepeophtheirus</taxon>
    </lineage>
</organism>
<dbReference type="PANTHER" id="PTHR45774">
    <property type="entry name" value="BTB/POZ DOMAIN-CONTAINING"/>
    <property type="match status" value="1"/>
</dbReference>
<dbReference type="InterPro" id="IPR011333">
    <property type="entry name" value="SKP1/BTB/POZ_sf"/>
</dbReference>
<dbReference type="Pfam" id="PF07707">
    <property type="entry name" value="BACK"/>
    <property type="match status" value="1"/>
</dbReference>
<dbReference type="EMBL" id="HACA01018729">
    <property type="protein sequence ID" value="CDW36090.1"/>
    <property type="molecule type" value="Transcribed_RNA"/>
</dbReference>
<dbReference type="SUPFAM" id="SSF54695">
    <property type="entry name" value="POZ domain"/>
    <property type="match status" value="1"/>
</dbReference>
<dbReference type="GO" id="GO:0022008">
    <property type="term" value="P:neurogenesis"/>
    <property type="evidence" value="ECO:0007669"/>
    <property type="project" value="TreeGrafter"/>
</dbReference>
<dbReference type="GO" id="GO:0005829">
    <property type="term" value="C:cytosol"/>
    <property type="evidence" value="ECO:0007669"/>
    <property type="project" value="TreeGrafter"/>
</dbReference>
<evidence type="ECO:0000313" key="2">
    <source>
        <dbReference type="EMBL" id="CDW36090.1"/>
    </source>
</evidence>
<sequence length="310" mass="35736">RTPVKIFILVLQSFAKSLNMEYDWKLSKKTLVERNSALYNNPLMSDVTFIVGREGKEIIHAHKYVLSIGSPVFQVMFYGHFAKVQKSSDNPITIIDIEPQSFFTLLKYLYSDVIELHMDHIVSILYASKKYMIQHLTEQCVLFINKNLTPNNVCALLSNLRIYEDISNTISLCWDLIDSESQLAISSESFIEVDHSILTQIIFREGLNCTELEVFKAALNWANARLDPKEVKNEHDKNNLGKKRREILGSALDEIRFPLMTIKEFAEEVIPTGILNHDEIIDIFVHLSSPKIKPEIRYSSNRRKGRSKTE</sequence>
<dbReference type="SMART" id="SM00225">
    <property type="entry name" value="BTB"/>
    <property type="match status" value="1"/>
</dbReference>
<dbReference type="Gene3D" id="1.25.40.420">
    <property type="match status" value="1"/>
</dbReference>
<dbReference type="OrthoDB" id="636773at2759"/>
<name>A0A0K2UDG1_LEPSM</name>
<dbReference type="PROSITE" id="PS50097">
    <property type="entry name" value="BTB"/>
    <property type="match status" value="1"/>
</dbReference>
<dbReference type="EMBL" id="HACA01018731">
    <property type="protein sequence ID" value="CDW36092.1"/>
    <property type="molecule type" value="Transcribed_RNA"/>
</dbReference>
<accession>A0A0K2UDG1</accession>
<dbReference type="EMBL" id="HACA01018730">
    <property type="protein sequence ID" value="CDW36091.1"/>
    <property type="molecule type" value="Transcribed_RNA"/>
</dbReference>
<evidence type="ECO:0000259" key="1">
    <source>
        <dbReference type="PROSITE" id="PS50097"/>
    </source>
</evidence>
<dbReference type="PANTHER" id="PTHR45774:SF4">
    <property type="entry name" value="AXUNDEAD, ISOFORM F"/>
    <property type="match status" value="1"/>
</dbReference>
<feature type="domain" description="BTB" evidence="1">
    <location>
        <begin position="45"/>
        <end position="118"/>
    </location>
</feature>
<feature type="non-terminal residue" evidence="2">
    <location>
        <position position="1"/>
    </location>
</feature>
<protein>
    <recommendedName>
        <fullName evidence="1">BTB domain-containing protein</fullName>
    </recommendedName>
</protein>
<dbReference type="Pfam" id="PF00651">
    <property type="entry name" value="BTB"/>
    <property type="match status" value="1"/>
</dbReference>
<reference evidence="2" key="1">
    <citation type="submission" date="2014-05" db="EMBL/GenBank/DDBJ databases">
        <authorList>
            <person name="Chronopoulou M."/>
        </authorList>
    </citation>
    <scope>NUCLEOTIDE SEQUENCE</scope>
    <source>
        <tissue evidence="2">Whole organism</tissue>
    </source>
</reference>
<dbReference type="AlphaFoldDB" id="A0A0K2UDG1"/>